<evidence type="ECO:0000313" key="2">
    <source>
        <dbReference type="EMBL" id="TNN77900.1"/>
    </source>
</evidence>
<name>A0A4Z2IIQ8_9TELE</name>
<dbReference type="EMBL" id="SRLO01000078">
    <property type="protein sequence ID" value="TNN77900.1"/>
    <property type="molecule type" value="Genomic_DNA"/>
</dbReference>
<evidence type="ECO:0000256" key="1">
    <source>
        <dbReference type="SAM" id="MobiDB-lite"/>
    </source>
</evidence>
<keyword evidence="3" id="KW-1185">Reference proteome</keyword>
<comment type="caution">
    <text evidence="2">The sequence shown here is derived from an EMBL/GenBank/DDBJ whole genome shotgun (WGS) entry which is preliminary data.</text>
</comment>
<sequence length="131" mass="14400">MESENEEEEEDCPSTSPLPLSLGLWGAKTDLREENEAALRQQEGSDQASEPFLSLVDGAEARMLVSSPWNILQIRLIHLFLPLHTRCDPAMTNRFLRLTRCSSLVRVPAGFRREGGKTECGGGMDGEAAVA</sequence>
<feature type="compositionally biased region" description="Acidic residues" evidence="1">
    <location>
        <begin position="1"/>
        <end position="12"/>
    </location>
</feature>
<dbReference type="Proteomes" id="UP000314294">
    <property type="component" value="Unassembled WGS sequence"/>
</dbReference>
<feature type="region of interest" description="Disordered" evidence="1">
    <location>
        <begin position="1"/>
        <end position="22"/>
    </location>
</feature>
<accession>A0A4Z2IIQ8</accession>
<organism evidence="2 3">
    <name type="scientific">Liparis tanakae</name>
    <name type="common">Tanaka's snailfish</name>
    <dbReference type="NCBI Taxonomy" id="230148"/>
    <lineage>
        <taxon>Eukaryota</taxon>
        <taxon>Metazoa</taxon>
        <taxon>Chordata</taxon>
        <taxon>Craniata</taxon>
        <taxon>Vertebrata</taxon>
        <taxon>Euteleostomi</taxon>
        <taxon>Actinopterygii</taxon>
        <taxon>Neopterygii</taxon>
        <taxon>Teleostei</taxon>
        <taxon>Neoteleostei</taxon>
        <taxon>Acanthomorphata</taxon>
        <taxon>Eupercaria</taxon>
        <taxon>Perciformes</taxon>
        <taxon>Cottioidei</taxon>
        <taxon>Cottales</taxon>
        <taxon>Liparidae</taxon>
        <taxon>Liparis</taxon>
    </lineage>
</organism>
<dbReference type="AlphaFoldDB" id="A0A4Z2IIQ8"/>
<protein>
    <submittedName>
        <fullName evidence="2">Uncharacterized protein</fullName>
    </submittedName>
</protein>
<reference evidence="2 3" key="1">
    <citation type="submission" date="2019-03" db="EMBL/GenBank/DDBJ databases">
        <title>First draft genome of Liparis tanakae, snailfish: a comprehensive survey of snailfish specific genes.</title>
        <authorList>
            <person name="Kim W."/>
            <person name="Song I."/>
            <person name="Jeong J.-H."/>
            <person name="Kim D."/>
            <person name="Kim S."/>
            <person name="Ryu S."/>
            <person name="Song J.Y."/>
            <person name="Lee S.K."/>
        </authorList>
    </citation>
    <scope>NUCLEOTIDE SEQUENCE [LARGE SCALE GENOMIC DNA]</scope>
    <source>
        <tissue evidence="2">Muscle</tissue>
    </source>
</reference>
<gene>
    <name evidence="2" type="ORF">EYF80_011823</name>
</gene>
<feature type="compositionally biased region" description="Low complexity" evidence="1">
    <location>
        <begin position="13"/>
        <end position="22"/>
    </location>
</feature>
<proteinExistence type="predicted"/>
<evidence type="ECO:0000313" key="3">
    <source>
        <dbReference type="Proteomes" id="UP000314294"/>
    </source>
</evidence>